<evidence type="ECO:0000259" key="1">
    <source>
        <dbReference type="Pfam" id="PF01048"/>
    </source>
</evidence>
<evidence type="ECO:0000313" key="3">
    <source>
        <dbReference type="Proteomes" id="UP000218263"/>
    </source>
</evidence>
<dbReference type="KEGG" id="mgot:MgSA37_00012"/>
<gene>
    <name evidence="2" type="ORF">MgSA37_00012</name>
</gene>
<evidence type="ECO:0000313" key="2">
    <source>
        <dbReference type="EMBL" id="BAU51863.1"/>
    </source>
</evidence>
<name>A0A110AZB5_9SPHI</name>
<keyword evidence="3" id="KW-1185">Reference proteome</keyword>
<accession>A0A110AZB5</accession>
<reference evidence="2 3" key="1">
    <citation type="submission" date="2015-12" db="EMBL/GenBank/DDBJ databases">
        <title>Genome sequence of Mucilaginibacter gotjawali.</title>
        <authorList>
            <person name="Lee J.S."/>
            <person name="Lee K.C."/>
            <person name="Kim K.K."/>
            <person name="Lee B.W."/>
        </authorList>
    </citation>
    <scope>NUCLEOTIDE SEQUENCE [LARGE SCALE GENOMIC DNA]</scope>
    <source>
        <strain evidence="2 3">SA3-7</strain>
    </source>
</reference>
<sequence length="360" mass="38677">MPSTKDLGRSIIDFDPEQPHLHLEAFALTDIALTSTNLLPGNVPWPAGKIPTPEPLIPVPGESDDLLKFQGYDAVVVTWTSAEAAALAAMFTPGYPVSSWYEYRHNVADYIPLVTGAKAPFNDNSANMSRYYHSMGLYFPCKIGSKKVLLFKSGLHFCYDGPAFPVKKLMAELCAIVKPKVFITTGTGGAIGADVLLGDVVIAPKVRFDCTKQYAHEPFKDQAYATTALPLGCLAAITPALTQVNATRVTGGRAVPKMWTDNGSLIVTTDIFAFDDSTDAYHLQGLGRACDMGDAMVAAALETFPDVKFYAIRNASDPQIPNPDNNLSEAGNRAGDIYKKYGGLTTAASIIATWAVIITS</sequence>
<dbReference type="InterPro" id="IPR000845">
    <property type="entry name" value="Nucleoside_phosphorylase_d"/>
</dbReference>
<dbReference type="InterPro" id="IPR035994">
    <property type="entry name" value="Nucleoside_phosphorylase_sf"/>
</dbReference>
<dbReference type="Pfam" id="PF01048">
    <property type="entry name" value="PNP_UDP_1"/>
    <property type="match status" value="1"/>
</dbReference>
<dbReference type="SUPFAM" id="SSF53167">
    <property type="entry name" value="Purine and uridine phosphorylases"/>
    <property type="match status" value="1"/>
</dbReference>
<dbReference type="OrthoDB" id="3078193at2"/>
<dbReference type="AlphaFoldDB" id="A0A110AZB5"/>
<feature type="domain" description="Nucleoside phosphorylase" evidence="1">
    <location>
        <begin position="138"/>
        <end position="333"/>
    </location>
</feature>
<dbReference type="EMBL" id="AP017313">
    <property type="protein sequence ID" value="BAU51863.1"/>
    <property type="molecule type" value="Genomic_DNA"/>
</dbReference>
<dbReference type="Proteomes" id="UP000218263">
    <property type="component" value="Chromosome"/>
</dbReference>
<dbReference type="GO" id="GO:0003824">
    <property type="term" value="F:catalytic activity"/>
    <property type="evidence" value="ECO:0007669"/>
    <property type="project" value="InterPro"/>
</dbReference>
<dbReference type="Gene3D" id="3.40.50.1580">
    <property type="entry name" value="Nucleoside phosphorylase domain"/>
    <property type="match status" value="1"/>
</dbReference>
<proteinExistence type="predicted"/>
<dbReference type="GO" id="GO:0009116">
    <property type="term" value="P:nucleoside metabolic process"/>
    <property type="evidence" value="ECO:0007669"/>
    <property type="project" value="InterPro"/>
</dbReference>
<protein>
    <submittedName>
        <fullName evidence="2">Phosphorylase superfamily protein</fullName>
    </submittedName>
</protein>
<dbReference type="RefSeq" id="WP_096349246.1">
    <property type="nucleotide sequence ID" value="NZ_AP017313.1"/>
</dbReference>
<organism evidence="2 3">
    <name type="scientific">Mucilaginibacter gotjawali</name>
    <dbReference type="NCBI Taxonomy" id="1550579"/>
    <lineage>
        <taxon>Bacteria</taxon>
        <taxon>Pseudomonadati</taxon>
        <taxon>Bacteroidota</taxon>
        <taxon>Sphingobacteriia</taxon>
        <taxon>Sphingobacteriales</taxon>
        <taxon>Sphingobacteriaceae</taxon>
        <taxon>Mucilaginibacter</taxon>
    </lineage>
</organism>